<dbReference type="Proteomes" id="UP000019151">
    <property type="component" value="Plasmid 1"/>
</dbReference>
<proteinExistence type="predicted"/>
<gene>
    <name evidence="2" type="ORF">J421_5162</name>
</gene>
<dbReference type="Gene3D" id="1.10.1200.10">
    <property type="entry name" value="ACP-like"/>
    <property type="match status" value="1"/>
</dbReference>
<keyword evidence="3" id="KW-1185">Reference proteome</keyword>
<feature type="domain" description="Carrier" evidence="1">
    <location>
        <begin position="1"/>
        <end position="42"/>
    </location>
</feature>
<name>W0RQH1_9BACT</name>
<evidence type="ECO:0000313" key="2">
    <source>
        <dbReference type="EMBL" id="AHG92697.1"/>
    </source>
</evidence>
<reference evidence="2 3" key="1">
    <citation type="journal article" date="2014" name="Genome Announc.">
        <title>Genome Sequence and Methylome of Soil Bacterium Gemmatirosa kalamazoonensis KBS708T, a Member of the Rarely Cultivated Gemmatimonadetes Phylum.</title>
        <authorList>
            <person name="Debruyn J.M."/>
            <person name="Radosevich M."/>
            <person name="Wommack K.E."/>
            <person name="Polson S.W."/>
            <person name="Hauser L.J."/>
            <person name="Fawaz M.N."/>
            <person name="Korlach J."/>
            <person name="Tsai Y.C."/>
        </authorList>
    </citation>
    <scope>NUCLEOTIDE SEQUENCE [LARGE SCALE GENOMIC DNA]</scope>
    <source>
        <strain evidence="2 3">KBS708</strain>
        <plasmid evidence="3">Plasmid 1</plasmid>
    </source>
</reference>
<protein>
    <recommendedName>
        <fullName evidence="1">Carrier domain-containing protein</fullName>
    </recommendedName>
</protein>
<evidence type="ECO:0000259" key="1">
    <source>
        <dbReference type="PROSITE" id="PS50075"/>
    </source>
</evidence>
<dbReference type="EMBL" id="CP007129">
    <property type="protein sequence ID" value="AHG92697.1"/>
    <property type="molecule type" value="Genomic_DNA"/>
</dbReference>
<geneLocation type="plasmid" evidence="2 3">
    <name>1</name>
</geneLocation>
<dbReference type="InParanoid" id="W0RQH1"/>
<dbReference type="PROSITE" id="PS50075">
    <property type="entry name" value="CARRIER"/>
    <property type="match status" value="1"/>
</dbReference>
<dbReference type="RefSeq" id="WP_025414027.1">
    <property type="nucleotide sequence ID" value="NZ_CP007129.1"/>
</dbReference>
<evidence type="ECO:0000313" key="3">
    <source>
        <dbReference type="Proteomes" id="UP000019151"/>
    </source>
</evidence>
<sequence>MGLDIVELVMDVEREFGLQIPNAEAKRFRTVGLLFDYVRANTTQVGPPARGDPYAGPLWDRYLRVVSRSVGVPRAELRPEQEFVRDLRLD</sequence>
<dbReference type="InterPro" id="IPR036736">
    <property type="entry name" value="ACP-like_sf"/>
</dbReference>
<dbReference type="SUPFAM" id="SSF47336">
    <property type="entry name" value="ACP-like"/>
    <property type="match status" value="1"/>
</dbReference>
<accession>W0RQH1</accession>
<keyword evidence="2" id="KW-0614">Plasmid</keyword>
<dbReference type="AlphaFoldDB" id="W0RQH1"/>
<dbReference type="KEGG" id="gba:J421_5162"/>
<organism evidence="2 3">
    <name type="scientific">Gemmatirosa kalamazoonensis</name>
    <dbReference type="NCBI Taxonomy" id="861299"/>
    <lineage>
        <taxon>Bacteria</taxon>
        <taxon>Pseudomonadati</taxon>
        <taxon>Gemmatimonadota</taxon>
        <taxon>Gemmatimonadia</taxon>
        <taxon>Gemmatimonadales</taxon>
        <taxon>Gemmatimonadaceae</taxon>
        <taxon>Gemmatirosa</taxon>
    </lineage>
</organism>
<dbReference type="HOGENOM" id="CLU_2436594_0_0_0"/>
<dbReference type="InterPro" id="IPR009081">
    <property type="entry name" value="PP-bd_ACP"/>
</dbReference>